<dbReference type="Proteomes" id="UP000477156">
    <property type="component" value="Unassembled WGS sequence"/>
</dbReference>
<evidence type="ECO:0000256" key="1">
    <source>
        <dbReference type="SAM" id="Phobius"/>
    </source>
</evidence>
<evidence type="ECO:0000313" key="3">
    <source>
        <dbReference type="Proteomes" id="UP000477156"/>
    </source>
</evidence>
<accession>A0A6L8XUP5</accession>
<keyword evidence="1" id="KW-1133">Transmembrane helix</keyword>
<name>A0A6L8XUP5_9FIRM</name>
<dbReference type="AlphaFoldDB" id="A0A6L8XUP5"/>
<evidence type="ECO:0000313" key="2">
    <source>
        <dbReference type="EMBL" id="MZS89721.1"/>
    </source>
</evidence>
<reference evidence="2 3" key="1">
    <citation type="journal article" date="2019" name="Nat. Med.">
        <title>A library of human gut bacterial isolates paired with longitudinal multiomics data enables mechanistic microbiome research.</title>
        <authorList>
            <person name="Poyet M."/>
            <person name="Groussin M."/>
            <person name="Gibbons S.M."/>
            <person name="Avila-Pacheco J."/>
            <person name="Jiang X."/>
            <person name="Kearney S.M."/>
            <person name="Perrotta A.R."/>
            <person name="Berdy B."/>
            <person name="Zhao S."/>
            <person name="Lieberman T.D."/>
            <person name="Swanson P.K."/>
            <person name="Smith M."/>
            <person name="Roesemann S."/>
            <person name="Alexander J.E."/>
            <person name="Rich S.A."/>
            <person name="Livny J."/>
            <person name="Vlamakis H."/>
            <person name="Clish C."/>
            <person name="Bullock K."/>
            <person name="Deik A."/>
            <person name="Scott J."/>
            <person name="Pierce K.A."/>
            <person name="Xavier R.J."/>
            <person name="Alm E.J."/>
        </authorList>
    </citation>
    <scope>NUCLEOTIDE SEQUENCE [LARGE SCALE GENOMIC DNA]</scope>
    <source>
        <strain evidence="2 3">BIOML-A12</strain>
    </source>
</reference>
<keyword evidence="1" id="KW-0812">Transmembrane</keyword>
<protein>
    <submittedName>
        <fullName evidence="2">LPXTG cell wall anchor domain-containing protein</fullName>
    </submittedName>
</protein>
<proteinExistence type="predicted"/>
<comment type="caution">
    <text evidence="2">The sequence shown here is derived from an EMBL/GenBank/DDBJ whole genome shotgun (WGS) entry which is preliminary data.</text>
</comment>
<feature type="transmembrane region" description="Helical" evidence="1">
    <location>
        <begin position="215"/>
        <end position="235"/>
    </location>
</feature>
<gene>
    <name evidence="2" type="ORF">GT712_11710</name>
</gene>
<keyword evidence="1" id="KW-0472">Membrane</keyword>
<organism evidence="2 3">
    <name type="scientific">Blautia wexlerae</name>
    <dbReference type="NCBI Taxonomy" id="418240"/>
    <lineage>
        <taxon>Bacteria</taxon>
        <taxon>Bacillati</taxon>
        <taxon>Bacillota</taxon>
        <taxon>Clostridia</taxon>
        <taxon>Lachnospirales</taxon>
        <taxon>Lachnospiraceae</taxon>
        <taxon>Blautia</taxon>
    </lineage>
</organism>
<sequence length="240" mass="25707">MTNEGNTNVTLNAPSGKNFKIGKLSATELAPGESCTFKIRPKEGLKAGSYTESVVIDNEQQISAEVKVQFTVKATRKAKIADPADNKITGISSDGYTTQSKITFTAVGAGMDNESPGKGDVRYVPYNWKVINTNSWSSAPYTAAFGITKAGTYTLTVTFDRQKYNGSEWKNTGEQDTKQVNFSITQAQTVTATPTPQPNGATAKTAVKTGDTTNITPFVIILAIAAGCIVGVVVYKRRKK</sequence>
<dbReference type="EMBL" id="WWVF01000022">
    <property type="protein sequence ID" value="MZS89721.1"/>
    <property type="molecule type" value="Genomic_DNA"/>
</dbReference>
<dbReference type="NCBIfam" id="TIGR01167">
    <property type="entry name" value="LPXTG_anchor"/>
    <property type="match status" value="1"/>
</dbReference>